<dbReference type="EMBL" id="GBRH01250971">
    <property type="protein sequence ID" value="JAD46924.1"/>
    <property type="molecule type" value="Transcribed_RNA"/>
</dbReference>
<reference evidence="1" key="2">
    <citation type="journal article" date="2015" name="Data Brief">
        <title>Shoot transcriptome of the giant reed, Arundo donax.</title>
        <authorList>
            <person name="Barrero R.A."/>
            <person name="Guerrero F.D."/>
            <person name="Moolhuijzen P."/>
            <person name="Goolsby J.A."/>
            <person name="Tidwell J."/>
            <person name="Bellgard S.E."/>
            <person name="Bellgard M.I."/>
        </authorList>
    </citation>
    <scope>NUCLEOTIDE SEQUENCE</scope>
    <source>
        <tissue evidence="1">Shoot tissue taken approximately 20 cm above the soil surface</tissue>
    </source>
</reference>
<sequence>MQGHQQTILYSTKESKYSLLSCKCICMPTIIHPPFLYDTI</sequence>
<name>A0A0A9A5H1_ARUDO</name>
<protein>
    <submittedName>
        <fullName evidence="1">Uncharacterized protein</fullName>
    </submittedName>
</protein>
<proteinExistence type="predicted"/>
<dbReference type="AlphaFoldDB" id="A0A0A9A5H1"/>
<evidence type="ECO:0000313" key="1">
    <source>
        <dbReference type="EMBL" id="JAD46924.1"/>
    </source>
</evidence>
<accession>A0A0A9A5H1</accession>
<reference evidence="1" key="1">
    <citation type="submission" date="2014-09" db="EMBL/GenBank/DDBJ databases">
        <authorList>
            <person name="Magalhaes I.L.F."/>
            <person name="Oliveira U."/>
            <person name="Santos F.R."/>
            <person name="Vidigal T.H.D.A."/>
            <person name="Brescovit A.D."/>
            <person name="Santos A.J."/>
        </authorList>
    </citation>
    <scope>NUCLEOTIDE SEQUENCE</scope>
    <source>
        <tissue evidence="1">Shoot tissue taken approximately 20 cm above the soil surface</tissue>
    </source>
</reference>
<organism evidence="1">
    <name type="scientific">Arundo donax</name>
    <name type="common">Giant reed</name>
    <name type="synonym">Donax arundinaceus</name>
    <dbReference type="NCBI Taxonomy" id="35708"/>
    <lineage>
        <taxon>Eukaryota</taxon>
        <taxon>Viridiplantae</taxon>
        <taxon>Streptophyta</taxon>
        <taxon>Embryophyta</taxon>
        <taxon>Tracheophyta</taxon>
        <taxon>Spermatophyta</taxon>
        <taxon>Magnoliopsida</taxon>
        <taxon>Liliopsida</taxon>
        <taxon>Poales</taxon>
        <taxon>Poaceae</taxon>
        <taxon>PACMAD clade</taxon>
        <taxon>Arundinoideae</taxon>
        <taxon>Arundineae</taxon>
        <taxon>Arundo</taxon>
    </lineage>
</organism>